<evidence type="ECO:0000313" key="2">
    <source>
        <dbReference type="EMBL" id="MCD9096120.1"/>
    </source>
</evidence>
<dbReference type="Proteomes" id="UP001430360">
    <property type="component" value="Unassembled WGS sequence"/>
</dbReference>
<organism evidence="2 3">
    <name type="scientific">Luteimonas fraxinea</name>
    <dbReference type="NCBI Taxonomy" id="2901869"/>
    <lineage>
        <taxon>Bacteria</taxon>
        <taxon>Pseudomonadati</taxon>
        <taxon>Pseudomonadota</taxon>
        <taxon>Gammaproteobacteria</taxon>
        <taxon>Lysobacterales</taxon>
        <taxon>Lysobacteraceae</taxon>
        <taxon>Luteimonas</taxon>
    </lineage>
</organism>
<reference evidence="2" key="2">
    <citation type="journal article" date="2022" name="Syst. Appl. Microbiol.">
        <title>Physiological and genomic characterisation of Luteimonas fraxinea sp. nov., a bacterial species associated with trees tolerant to ash dieback.</title>
        <authorList>
            <person name="Ulrich K."/>
            <person name="Becker R."/>
            <person name="Behrendt U."/>
            <person name="Kube M."/>
            <person name="Schneck V."/>
            <person name="Ulrich A."/>
        </authorList>
    </citation>
    <scope>NUCLEOTIDE SEQUENCE</scope>
    <source>
        <strain evidence="2">A1P009</strain>
    </source>
</reference>
<gene>
    <name evidence="2" type="ORF">LTT95_04120</name>
</gene>
<reference evidence="2" key="1">
    <citation type="submission" date="2021-12" db="EMBL/GenBank/DDBJ databases">
        <authorList>
            <person name="Ulrich A."/>
        </authorList>
    </citation>
    <scope>NUCLEOTIDE SEQUENCE</scope>
    <source>
        <strain evidence="2">A1P009</strain>
    </source>
</reference>
<dbReference type="EMBL" id="JAJQKU010000001">
    <property type="protein sequence ID" value="MCD9096120.1"/>
    <property type="molecule type" value="Genomic_DNA"/>
</dbReference>
<accession>A0ABS8U9D9</accession>
<evidence type="ECO:0000259" key="1">
    <source>
        <dbReference type="Pfam" id="PF09995"/>
    </source>
</evidence>
<proteinExistence type="predicted"/>
<dbReference type="PANTHER" id="PTHR36151:SF3">
    <property type="entry name" value="ER-BOUND OXYGENASE MPAB_MPAB'_RUBBER OXYGENASE CATALYTIC DOMAIN-CONTAINING PROTEIN"/>
    <property type="match status" value="1"/>
</dbReference>
<name>A0ABS8U9D9_9GAMM</name>
<keyword evidence="3" id="KW-1185">Reference proteome</keyword>
<dbReference type="Pfam" id="PF09995">
    <property type="entry name" value="MPAB_Lcp_cat"/>
    <property type="match status" value="1"/>
</dbReference>
<comment type="caution">
    <text evidence="2">The sequence shown here is derived from an EMBL/GenBank/DDBJ whole genome shotgun (WGS) entry which is preliminary data.</text>
</comment>
<protein>
    <submittedName>
        <fullName evidence="2">Oxygenase MpaB family protein</fullName>
    </submittedName>
</protein>
<sequence length="310" mass="33228">MSSPLTAPLAAALRRWVLGVFPRGQSGIDYDAPAGDPGLFGPDSGTWRVHADFPGMLAGGLCALMLQALHPQVLAGVWDHSDFRDDLVGRLRRTTGFVAGTSFAGTAEAERLITRVRTIHTHVRGTTADGTPYAANDPALLSWVHASEAYAFLQGFRTYAGVEMPVWAQDRYYAEGHRVAAALGAIEIPASRAAMAAYFDAVRPALRYDDRAREVLQVLSRIRLPVPGAALSRGLFLGAGAALLPPWAERMLGITTLQRARHRACARALRGLAPLFHIALPDGAGARACRRVGVSPSILRTWPPPEPTSG</sequence>
<dbReference type="InterPro" id="IPR018713">
    <property type="entry name" value="MPAB/Lcp_cat_dom"/>
</dbReference>
<feature type="domain" description="ER-bound oxygenase mpaB/mpaB'/Rubber oxygenase catalytic" evidence="1">
    <location>
        <begin position="47"/>
        <end position="270"/>
    </location>
</feature>
<evidence type="ECO:0000313" key="3">
    <source>
        <dbReference type="Proteomes" id="UP001430360"/>
    </source>
</evidence>
<dbReference type="PANTHER" id="PTHR36151">
    <property type="entry name" value="BLR2777 PROTEIN"/>
    <property type="match status" value="1"/>
</dbReference>
<dbReference type="RefSeq" id="WP_232134595.1">
    <property type="nucleotide sequence ID" value="NZ_CP089507.1"/>
</dbReference>